<dbReference type="EMBL" id="KU160647">
    <property type="protein sequence ID" value="ALY09136.1"/>
    <property type="molecule type" value="Genomic_DNA"/>
</dbReference>
<dbReference type="Proteomes" id="UP000221664">
    <property type="component" value="Segment"/>
</dbReference>
<protein>
    <submittedName>
        <fullName evidence="1">Uncharacterized protein</fullName>
    </submittedName>
</protein>
<evidence type="ECO:0000313" key="1">
    <source>
        <dbReference type="EMBL" id="ALY09136.1"/>
    </source>
</evidence>
<accession>A0A0U4B340</accession>
<sequence length="61" mass="7240">MAFSYQQLRTQEAFLQAQMNTEIRLAESNVRQKYAPLWNKLMKDLREAAERENIHVARSTN</sequence>
<proteinExistence type="predicted"/>
<evidence type="ECO:0000313" key="2">
    <source>
        <dbReference type="Proteomes" id="UP000221664"/>
    </source>
</evidence>
<reference evidence="1 2" key="1">
    <citation type="submission" date="2015-11" db="EMBL/GenBank/DDBJ databases">
        <authorList>
            <person name="Conboy A.J."/>
            <person name="Conboy D.B."/>
            <person name="Cross T."/>
            <person name="Moy B."/>
            <person name="Dunbar D."/>
            <person name="Bradley K.W."/>
            <person name="Asai D.J."/>
            <person name="Bowman C.A."/>
            <person name="Russell D.A."/>
            <person name="Pope W.H."/>
            <person name="Jacobs-Sera D."/>
            <person name="Hendrix R.W."/>
            <person name="Hatfull G.F."/>
        </authorList>
    </citation>
    <scope>NUCLEOTIDE SEQUENCE [LARGE SCALE GENOMIC DNA]</scope>
</reference>
<gene>
    <name evidence="1" type="primary">79</name>
    <name evidence="1" type="ORF">GORGEOUS_79</name>
</gene>
<organism evidence="1 2">
    <name type="scientific">Arthrobacter phage Gorgeous</name>
    <dbReference type="NCBI Taxonomy" id="1772299"/>
    <lineage>
        <taxon>Viruses</taxon>
        <taxon>Duplodnaviria</taxon>
        <taxon>Heunggongvirae</taxon>
        <taxon>Uroviricota</taxon>
        <taxon>Caudoviricetes</taxon>
        <taxon>Amigovirus</taxon>
        <taxon>Amigovirus amigo</taxon>
    </lineage>
</organism>
<name>A0A0U4B340_9CAUD</name>